<feature type="region of interest" description="Disordered" evidence="1">
    <location>
        <begin position="19"/>
        <end position="45"/>
    </location>
</feature>
<dbReference type="AlphaFoldDB" id="A0A5C4N4G6"/>
<evidence type="ECO:0000313" key="3">
    <source>
        <dbReference type="EMBL" id="TNC52496.1"/>
    </source>
</evidence>
<dbReference type="Proteomes" id="UP000305887">
    <property type="component" value="Unassembled WGS sequence"/>
</dbReference>
<reference evidence="3 4" key="1">
    <citation type="submission" date="2019-06" db="EMBL/GenBank/DDBJ databases">
        <title>YIM 131921 draft genome.</title>
        <authorList>
            <person name="Jiang L."/>
        </authorList>
    </citation>
    <scope>NUCLEOTIDE SEQUENCE [LARGE SCALE GENOMIC DNA]</scope>
    <source>
        <strain evidence="3 4">YIM 131921</strain>
    </source>
</reference>
<dbReference type="EMBL" id="VDFU01000002">
    <property type="protein sequence ID" value="TNC52496.1"/>
    <property type="molecule type" value="Genomic_DNA"/>
</dbReference>
<dbReference type="RefSeq" id="WP_139075180.1">
    <property type="nucleotide sequence ID" value="NZ_VDFU01000002.1"/>
</dbReference>
<accession>A0A5C4N4G6</accession>
<dbReference type="PROSITE" id="PS51257">
    <property type="entry name" value="PROKAR_LIPOPROTEIN"/>
    <property type="match status" value="1"/>
</dbReference>
<evidence type="ECO:0000256" key="2">
    <source>
        <dbReference type="SAM" id="SignalP"/>
    </source>
</evidence>
<feature type="signal peptide" evidence="2">
    <location>
        <begin position="1"/>
        <end position="16"/>
    </location>
</feature>
<keyword evidence="4" id="KW-1185">Reference proteome</keyword>
<proteinExistence type="predicted"/>
<protein>
    <submittedName>
        <fullName evidence="3">Uncharacterized protein</fullName>
    </submittedName>
</protein>
<dbReference type="OrthoDB" id="7869656at2"/>
<sequence length="134" mass="13309">MTRLALLLLPFLAACAAPGPDSRGGDDTSGGFFGSPEAEAAAPEPLPPQVLAALPAGVPPSVAVRNGDGCYLLSIEVTDPPSGFPLTDAAGNQICDRSPVATVSGDEAVGDAEFPALLPGDIKPPAPIAPLNPT</sequence>
<evidence type="ECO:0000256" key="1">
    <source>
        <dbReference type="SAM" id="MobiDB-lite"/>
    </source>
</evidence>
<keyword evidence="2" id="KW-0732">Signal</keyword>
<evidence type="ECO:0000313" key="4">
    <source>
        <dbReference type="Proteomes" id="UP000305887"/>
    </source>
</evidence>
<comment type="caution">
    <text evidence="3">The sequence shown here is derived from an EMBL/GenBank/DDBJ whole genome shotgun (WGS) entry which is preliminary data.</text>
</comment>
<gene>
    <name evidence="3" type="ORF">FHG66_02890</name>
</gene>
<name>A0A5C4N4G6_9RHOB</name>
<feature type="compositionally biased region" description="Low complexity" evidence="1">
    <location>
        <begin position="34"/>
        <end position="45"/>
    </location>
</feature>
<organism evidence="3 4">
    <name type="scientific">Rubellimicrobium rubrum</name>
    <dbReference type="NCBI Taxonomy" id="2585369"/>
    <lineage>
        <taxon>Bacteria</taxon>
        <taxon>Pseudomonadati</taxon>
        <taxon>Pseudomonadota</taxon>
        <taxon>Alphaproteobacteria</taxon>
        <taxon>Rhodobacterales</taxon>
        <taxon>Roseobacteraceae</taxon>
        <taxon>Rubellimicrobium</taxon>
    </lineage>
</organism>
<feature type="chain" id="PRO_5023081051" evidence="2">
    <location>
        <begin position="17"/>
        <end position="134"/>
    </location>
</feature>